<feature type="compositionally biased region" description="Polar residues" evidence="13">
    <location>
        <begin position="797"/>
        <end position="809"/>
    </location>
</feature>
<evidence type="ECO:0000313" key="15">
    <source>
        <dbReference type="Ensembl" id="ENSPKIP00000012066.1"/>
    </source>
</evidence>
<feature type="domain" description="C2H2-type" evidence="14">
    <location>
        <begin position="219"/>
        <end position="246"/>
    </location>
</feature>
<keyword evidence="8" id="KW-0862">Zinc</keyword>
<feature type="region of interest" description="Disordered" evidence="13">
    <location>
        <begin position="100"/>
        <end position="159"/>
    </location>
</feature>
<evidence type="ECO:0000256" key="6">
    <source>
        <dbReference type="ARBA" id="ARBA00022737"/>
    </source>
</evidence>
<name>A0A3B3R306_9TELE</name>
<feature type="domain" description="C2H2-type" evidence="14">
    <location>
        <begin position="307"/>
        <end position="334"/>
    </location>
</feature>
<dbReference type="PROSITE" id="PS50157">
    <property type="entry name" value="ZINC_FINGER_C2H2_2"/>
    <property type="match status" value="4"/>
</dbReference>
<dbReference type="GO" id="GO:0010629">
    <property type="term" value="P:negative regulation of gene expression"/>
    <property type="evidence" value="ECO:0007669"/>
    <property type="project" value="Ensembl"/>
</dbReference>
<dbReference type="GO" id="GO:0045944">
    <property type="term" value="P:positive regulation of transcription by RNA polymerase II"/>
    <property type="evidence" value="ECO:0007669"/>
    <property type="project" value="TreeGrafter"/>
</dbReference>
<dbReference type="GO" id="GO:0021785">
    <property type="term" value="P:branchiomotor neuron axon guidance"/>
    <property type="evidence" value="ECO:0007669"/>
    <property type="project" value="Ensembl"/>
</dbReference>
<dbReference type="Proteomes" id="UP000261540">
    <property type="component" value="Unplaced"/>
</dbReference>
<keyword evidence="4" id="KW-0678">Repressor</keyword>
<dbReference type="InterPro" id="IPR036236">
    <property type="entry name" value="Znf_C2H2_sf"/>
</dbReference>
<dbReference type="InterPro" id="IPR013087">
    <property type="entry name" value="Znf_C2H2_type"/>
</dbReference>
<feature type="domain" description="C2H2-type" evidence="14">
    <location>
        <begin position="335"/>
        <end position="363"/>
    </location>
</feature>
<keyword evidence="5" id="KW-0479">Metal-binding</keyword>
<dbReference type="STRING" id="1676925.ENSPKIP00000012066"/>
<dbReference type="GO" id="GO:0042551">
    <property type="term" value="P:neuron maturation"/>
    <property type="evidence" value="ECO:0007669"/>
    <property type="project" value="Ensembl"/>
</dbReference>
<dbReference type="Pfam" id="PF24540">
    <property type="entry name" value="zf-C2H2_REST"/>
    <property type="match status" value="1"/>
</dbReference>
<sequence length="1088" mass="123097">MAAQPVYPIGVGMFTPVVSVPMAGEGQGVTDMAAPQLVMLANVALTSEGTNCESLTEEKQMVELKTVGSGSYSDSEDEALTRFSGFDGQAEAPLVVYDEAQPDPPCQTAAEPEPEPEETRNDQEGVAEPPEQDQSPAGVGKRKRIQRPVEPPKKKKPFHCKPCQYQAECEEDFVHHIRRHSAKKLIVVNGAEAEAEGAAKDSASSAEGGDGLVYTKGVIRCERCGYNTNRYDHYVAHLKHHTKEGDSQRVYKCTICTYTTISQYHWKKHLRNHFPSKLYTCAQCCYFSDRKNNYVQHIRTHTGERPFRCPYCKYSSSQKTHLTRHMRTHSGERPFKCETCSYLAANQHEVTRHARQVHNGPKPLSCPHCQYKTADRSNYKKHVELHINPRQFLCPVCSYAASKKCNLQYHIKSRHPDCSEITMDVSKVKLRVKKPDSNSTYYNVDGNTQYVLTGIKERKGQPEKRSVKQGNATADEQQNLTPMNLSMRKSNRPASAPAAEKERKDKTSKKGEQNSEKAGTGKAEKGLAEEKGTEKQKEKCERRERSGGRTTRMEKADCDGKQAESGLEKVEKKKEAKKTTKASRLSDGTVVKTPNRRGRKSAKMTTGSEEKDKMEKVEKKKEKAEKERMEKERTEKARVEKERVEKKRLEKERVEKERLEKERVEQEKVEKERVEQEKAERERVEKERLEKEKAERDRVEKERAEKERVEREKLEKEQAERERVEKERTEREKAESKNKKTVKSDRSACQSSPKVMKDVEDKDQGRDFECWELPRKCESREVANTYGKRKAEELEQSSHCQGTSEPSVSRKSRRKKAEDMPLQASSILRSKRKVLQTCQATRGKDKPAKGLGLPVVVQLQTKTKKVQSKKKQSLSLLEPSMVDENIVEQVLEGENPTVETDASAMEAEHQVLIQTPQETTANKDQHNVEAHLGLLRNPVDGVNEEERTEMEHGPVNSAPNEVPEARGKALEPQKGEQGQPSSTLELPRTGHKPAETEEDEGIHSHDGSDISDNVSEGSDDSGLSGSGKLAGPETPTEEVPPVPTATALPSHTCIFCDRTFPMEVEYRRHLNRHLVNVYYLESAASEEQ</sequence>
<dbReference type="GO" id="GO:0021610">
    <property type="term" value="P:facial nerve morphogenesis"/>
    <property type="evidence" value="ECO:0007669"/>
    <property type="project" value="Ensembl"/>
</dbReference>
<dbReference type="FunFam" id="3.30.160.60:FF:002187">
    <property type="entry name" value="RE1-silencing transcription factor"/>
    <property type="match status" value="1"/>
</dbReference>
<organism evidence="15 16">
    <name type="scientific">Paramormyrops kingsleyae</name>
    <dbReference type="NCBI Taxonomy" id="1676925"/>
    <lineage>
        <taxon>Eukaryota</taxon>
        <taxon>Metazoa</taxon>
        <taxon>Chordata</taxon>
        <taxon>Craniata</taxon>
        <taxon>Vertebrata</taxon>
        <taxon>Euteleostomi</taxon>
        <taxon>Actinopterygii</taxon>
        <taxon>Neopterygii</taxon>
        <taxon>Teleostei</taxon>
        <taxon>Osteoglossocephala</taxon>
        <taxon>Osteoglossomorpha</taxon>
        <taxon>Osteoglossiformes</taxon>
        <taxon>Mormyridae</taxon>
        <taxon>Paramormyrops</taxon>
    </lineage>
</organism>
<dbReference type="SUPFAM" id="SSF57667">
    <property type="entry name" value="beta-beta-alpha zinc fingers"/>
    <property type="match status" value="3"/>
</dbReference>
<feature type="compositionally biased region" description="Polar residues" evidence="13">
    <location>
        <begin position="468"/>
        <end position="488"/>
    </location>
</feature>
<dbReference type="FunFam" id="3.30.160.60:FF:000805">
    <property type="entry name" value="RE1-silencing transcription factor B"/>
    <property type="match status" value="1"/>
</dbReference>
<dbReference type="AlphaFoldDB" id="A0A3B3R306"/>
<evidence type="ECO:0000256" key="5">
    <source>
        <dbReference type="ARBA" id="ARBA00022723"/>
    </source>
</evidence>
<keyword evidence="9" id="KW-0805">Transcription regulation</keyword>
<dbReference type="GO" id="GO:0097475">
    <property type="term" value="P:motor neuron migration"/>
    <property type="evidence" value="ECO:0007669"/>
    <property type="project" value="Ensembl"/>
</dbReference>
<accession>A0A3B3R306</accession>
<reference evidence="15" key="2">
    <citation type="submission" date="2025-09" db="UniProtKB">
        <authorList>
            <consortium name="Ensembl"/>
        </authorList>
    </citation>
    <scope>IDENTIFICATION</scope>
</reference>
<evidence type="ECO:0000256" key="2">
    <source>
        <dbReference type="ARBA" id="ARBA00004496"/>
    </source>
</evidence>
<dbReference type="FunFam" id="3.30.160.60:FF:000952">
    <property type="entry name" value="RE1-silencing transcription factor B"/>
    <property type="match status" value="1"/>
</dbReference>
<dbReference type="Ensembl" id="ENSPKIT00000036449.1">
    <property type="protein sequence ID" value="ENSPKIP00000012066.1"/>
    <property type="gene ID" value="ENSPKIG00000025685.1"/>
</dbReference>
<evidence type="ECO:0000259" key="14">
    <source>
        <dbReference type="PROSITE" id="PS50157"/>
    </source>
</evidence>
<feature type="compositionally biased region" description="Basic and acidic residues" evidence="13">
    <location>
        <begin position="963"/>
        <end position="974"/>
    </location>
</feature>
<evidence type="ECO:0000256" key="11">
    <source>
        <dbReference type="ARBA" id="ARBA00023242"/>
    </source>
</evidence>
<reference evidence="15" key="1">
    <citation type="submission" date="2025-08" db="UniProtKB">
        <authorList>
            <consortium name="Ensembl"/>
        </authorList>
    </citation>
    <scope>IDENTIFICATION</scope>
</reference>
<feature type="region of interest" description="Disordered" evidence="13">
    <location>
        <begin position="455"/>
        <end position="765"/>
    </location>
</feature>
<evidence type="ECO:0000256" key="8">
    <source>
        <dbReference type="ARBA" id="ARBA00022833"/>
    </source>
</evidence>
<evidence type="ECO:0000313" key="16">
    <source>
        <dbReference type="Proteomes" id="UP000261540"/>
    </source>
</evidence>
<evidence type="ECO:0000256" key="10">
    <source>
        <dbReference type="ARBA" id="ARBA00023163"/>
    </source>
</evidence>
<feature type="compositionally biased region" description="Basic and acidic residues" evidence="13">
    <location>
        <begin position="608"/>
        <end position="746"/>
    </location>
</feature>
<dbReference type="GO" id="GO:0014043">
    <property type="term" value="P:negative regulation of neuron maturation"/>
    <property type="evidence" value="ECO:0007669"/>
    <property type="project" value="Ensembl"/>
</dbReference>
<dbReference type="GO" id="GO:0045879">
    <property type="term" value="P:negative regulation of smoothened signaling pathway"/>
    <property type="evidence" value="ECO:0007669"/>
    <property type="project" value="Ensembl"/>
</dbReference>
<feature type="compositionally biased region" description="Basic and acidic residues" evidence="13">
    <location>
        <begin position="755"/>
        <end position="765"/>
    </location>
</feature>
<feature type="compositionally biased region" description="Low complexity" evidence="13">
    <location>
        <begin position="1020"/>
        <end position="1037"/>
    </location>
</feature>
<keyword evidence="10" id="KW-0804">Transcription</keyword>
<dbReference type="GO" id="GO:0005634">
    <property type="term" value="C:nucleus"/>
    <property type="evidence" value="ECO:0007669"/>
    <property type="project" value="UniProtKB-SubCell"/>
</dbReference>
<dbReference type="SMART" id="SM00355">
    <property type="entry name" value="ZnF_C2H2"/>
    <property type="match status" value="9"/>
</dbReference>
<keyword evidence="11" id="KW-0539">Nucleus</keyword>
<dbReference type="GO" id="GO:0007626">
    <property type="term" value="P:locomotory behavior"/>
    <property type="evidence" value="ECO:0007669"/>
    <property type="project" value="Ensembl"/>
</dbReference>
<keyword evidence="6" id="KW-0677">Repeat</keyword>
<proteinExistence type="predicted"/>
<feature type="region of interest" description="Disordered" evidence="13">
    <location>
        <begin position="916"/>
        <end position="1048"/>
    </location>
</feature>
<dbReference type="Gene3D" id="3.30.160.60">
    <property type="entry name" value="Classic Zinc Finger"/>
    <property type="match status" value="5"/>
</dbReference>
<dbReference type="PANTHER" id="PTHR24403:SF102">
    <property type="entry name" value="RE1-SILENCING TRANSCRIPTION FACTOR"/>
    <property type="match status" value="1"/>
</dbReference>
<feature type="compositionally biased region" description="Basic and acidic residues" evidence="13">
    <location>
        <begin position="522"/>
        <end position="578"/>
    </location>
</feature>
<evidence type="ECO:0000256" key="7">
    <source>
        <dbReference type="ARBA" id="ARBA00022771"/>
    </source>
</evidence>
<keyword evidence="7 12" id="KW-0863">Zinc-finger</keyword>
<dbReference type="GO" id="GO:0008270">
    <property type="term" value="F:zinc ion binding"/>
    <property type="evidence" value="ECO:0007669"/>
    <property type="project" value="UniProtKB-KW"/>
</dbReference>
<comment type="subcellular location">
    <subcellularLocation>
        <location evidence="2">Cytoplasm</location>
    </subcellularLocation>
    <subcellularLocation>
        <location evidence="1">Nucleus</location>
    </subcellularLocation>
</comment>
<dbReference type="InterPro" id="IPR057281">
    <property type="entry name" value="Zfn-C2H2_REST"/>
</dbReference>
<feature type="compositionally biased region" description="Basic and acidic residues" evidence="13">
    <location>
        <begin position="455"/>
        <end position="466"/>
    </location>
</feature>
<evidence type="ECO:0000256" key="12">
    <source>
        <dbReference type="PROSITE-ProRule" id="PRU00042"/>
    </source>
</evidence>
<dbReference type="Pfam" id="PF13909">
    <property type="entry name" value="zf-H2C2_5"/>
    <property type="match status" value="1"/>
</dbReference>
<dbReference type="GO" id="GO:0005737">
    <property type="term" value="C:cytoplasm"/>
    <property type="evidence" value="ECO:0007669"/>
    <property type="project" value="UniProtKB-SubCell"/>
</dbReference>
<dbReference type="FunFam" id="3.30.160.60:FF:000662">
    <property type="entry name" value="RE1-silencing transcription factor A"/>
    <property type="match status" value="1"/>
</dbReference>
<evidence type="ECO:0000256" key="9">
    <source>
        <dbReference type="ARBA" id="ARBA00023015"/>
    </source>
</evidence>
<dbReference type="PANTHER" id="PTHR24403">
    <property type="entry name" value="ZINC FINGER PROTEIN"/>
    <property type="match status" value="1"/>
</dbReference>
<evidence type="ECO:0000256" key="3">
    <source>
        <dbReference type="ARBA" id="ARBA00022490"/>
    </source>
</evidence>
<dbReference type="GO" id="GO:0060831">
    <property type="term" value="P:smoothened signaling pathway involved in dorsal/ventral neural tube patterning"/>
    <property type="evidence" value="ECO:0007669"/>
    <property type="project" value="Ensembl"/>
</dbReference>
<feature type="region of interest" description="Disordered" evidence="13">
    <location>
        <begin position="788"/>
        <end position="830"/>
    </location>
</feature>
<dbReference type="InterPro" id="IPR050688">
    <property type="entry name" value="Zinc_finger/UBP_domain"/>
</dbReference>
<evidence type="ECO:0000256" key="1">
    <source>
        <dbReference type="ARBA" id="ARBA00004123"/>
    </source>
</evidence>
<evidence type="ECO:0000256" key="4">
    <source>
        <dbReference type="ARBA" id="ARBA00022491"/>
    </source>
</evidence>
<dbReference type="PROSITE" id="PS00028">
    <property type="entry name" value="ZINC_FINGER_C2H2_1"/>
    <property type="match status" value="1"/>
</dbReference>
<dbReference type="FunFam" id="3.30.160.60:FF:000395">
    <property type="entry name" value="zinc finger protein 513"/>
    <property type="match status" value="1"/>
</dbReference>
<feature type="domain" description="C2H2-type" evidence="14">
    <location>
        <begin position="279"/>
        <end position="306"/>
    </location>
</feature>
<dbReference type="GO" id="GO:0021754">
    <property type="term" value="P:facial nucleus development"/>
    <property type="evidence" value="ECO:0007669"/>
    <property type="project" value="Ensembl"/>
</dbReference>
<evidence type="ECO:0000256" key="13">
    <source>
        <dbReference type="SAM" id="MobiDB-lite"/>
    </source>
</evidence>
<protein>
    <submittedName>
        <fullName evidence="15">RE1-silencing transcription factor</fullName>
    </submittedName>
</protein>
<dbReference type="GeneTree" id="ENSGT00940000155341"/>
<keyword evidence="16" id="KW-1185">Reference proteome</keyword>
<keyword evidence="3" id="KW-0963">Cytoplasm</keyword>
<feature type="compositionally biased region" description="Basic and acidic residues" evidence="13">
    <location>
        <begin position="499"/>
        <end position="515"/>
    </location>
</feature>